<accession>A0A2W4QAA7</accession>
<comment type="similarity">
    <text evidence="1">Belongs to the HicA mRNA interferase family.</text>
</comment>
<dbReference type="GO" id="GO:0004519">
    <property type="term" value="F:endonuclease activity"/>
    <property type="evidence" value="ECO:0007669"/>
    <property type="project" value="UniProtKB-KW"/>
</dbReference>
<evidence type="ECO:0000256" key="3">
    <source>
        <dbReference type="ARBA" id="ARBA00022722"/>
    </source>
</evidence>
<evidence type="ECO:0000256" key="7">
    <source>
        <dbReference type="ARBA" id="ARBA00023016"/>
    </source>
</evidence>
<dbReference type="Pfam" id="PF07927">
    <property type="entry name" value="HicA_toxin"/>
    <property type="match status" value="1"/>
</dbReference>
<keyword evidence="3" id="KW-0540">Nuclease</keyword>
<reference evidence="8 9" key="1">
    <citation type="journal article" date="2018" name="Aquat. Microb. Ecol.">
        <title>Gammaproteobacterial methanotrophs dominate.</title>
        <authorList>
            <person name="Rissanen A.J."/>
            <person name="Saarenheimo J."/>
            <person name="Tiirola M."/>
            <person name="Peura S."/>
            <person name="Aalto S.L."/>
            <person name="Karvinen A."/>
            <person name="Nykanen H."/>
        </authorList>
    </citation>
    <scope>NUCLEOTIDE SEQUENCE [LARGE SCALE GENOMIC DNA]</scope>
    <source>
        <strain evidence="8">AMbin10</strain>
    </source>
</reference>
<proteinExistence type="inferred from homology"/>
<dbReference type="InterPro" id="IPR012933">
    <property type="entry name" value="HicA_mRNA_interferase"/>
</dbReference>
<evidence type="ECO:0000256" key="1">
    <source>
        <dbReference type="ARBA" id="ARBA00006620"/>
    </source>
</evidence>
<keyword evidence="6" id="KW-0694">RNA-binding</keyword>
<protein>
    <recommendedName>
        <fullName evidence="10">Addiction module toxin, HicA family</fullName>
    </recommendedName>
</protein>
<gene>
    <name evidence="8" type="ORF">DM484_29775</name>
</gene>
<evidence type="ECO:0000313" key="9">
    <source>
        <dbReference type="Proteomes" id="UP000249396"/>
    </source>
</evidence>
<evidence type="ECO:0000256" key="2">
    <source>
        <dbReference type="ARBA" id="ARBA00022649"/>
    </source>
</evidence>
<evidence type="ECO:0008006" key="10">
    <source>
        <dbReference type="Google" id="ProtNLM"/>
    </source>
</evidence>
<evidence type="ECO:0000256" key="4">
    <source>
        <dbReference type="ARBA" id="ARBA00022759"/>
    </source>
</evidence>
<dbReference type="EMBL" id="QJPH01000577">
    <property type="protein sequence ID" value="PZN69415.1"/>
    <property type="molecule type" value="Genomic_DNA"/>
</dbReference>
<dbReference type="AlphaFoldDB" id="A0A2W4QAA7"/>
<dbReference type="Proteomes" id="UP000249396">
    <property type="component" value="Unassembled WGS sequence"/>
</dbReference>
<name>A0A2W4QAA7_9GAMM</name>
<keyword evidence="4" id="KW-0255">Endonuclease</keyword>
<keyword evidence="5" id="KW-0378">Hydrolase</keyword>
<keyword evidence="7" id="KW-0346">Stress response</keyword>
<evidence type="ECO:0000313" key="8">
    <source>
        <dbReference type="EMBL" id="PZN69415.1"/>
    </source>
</evidence>
<dbReference type="GO" id="GO:0003729">
    <property type="term" value="F:mRNA binding"/>
    <property type="evidence" value="ECO:0007669"/>
    <property type="project" value="InterPro"/>
</dbReference>
<evidence type="ECO:0000256" key="6">
    <source>
        <dbReference type="ARBA" id="ARBA00022884"/>
    </source>
</evidence>
<evidence type="ECO:0000256" key="5">
    <source>
        <dbReference type="ARBA" id="ARBA00022801"/>
    </source>
</evidence>
<comment type="caution">
    <text evidence="8">The sequence shown here is derived from an EMBL/GenBank/DDBJ whole genome shotgun (WGS) entry which is preliminary data.</text>
</comment>
<organism evidence="8 9">
    <name type="scientific">Candidatus Methylumidiphilus alinenensis</name>
    <dbReference type="NCBI Taxonomy" id="2202197"/>
    <lineage>
        <taxon>Bacteria</taxon>
        <taxon>Pseudomonadati</taxon>
        <taxon>Pseudomonadota</taxon>
        <taxon>Gammaproteobacteria</taxon>
        <taxon>Methylococcales</taxon>
        <taxon>Candidatus Methylumidiphilus</taxon>
    </lineage>
</organism>
<dbReference type="GO" id="GO:0016787">
    <property type="term" value="F:hydrolase activity"/>
    <property type="evidence" value="ECO:0007669"/>
    <property type="project" value="UniProtKB-KW"/>
</dbReference>
<sequence length="61" mass="6679">MNGNEIIKRLKAEGWQVLRQVGSHVRMGKGSARTTVPVHGKQDVKPATLASIERQTGITLK</sequence>
<dbReference type="Gene3D" id="3.30.920.30">
    <property type="entry name" value="Hypothetical protein"/>
    <property type="match status" value="1"/>
</dbReference>
<dbReference type="InterPro" id="IPR038570">
    <property type="entry name" value="HicA_sf"/>
</dbReference>
<dbReference type="SUPFAM" id="SSF54786">
    <property type="entry name" value="YcfA/nrd intein domain"/>
    <property type="match status" value="1"/>
</dbReference>
<keyword evidence="2" id="KW-1277">Toxin-antitoxin system</keyword>